<comment type="similarity">
    <text evidence="1">Belongs to the UPF0282 family.</text>
</comment>
<dbReference type="SUPFAM" id="SSF56281">
    <property type="entry name" value="Metallo-hydrolase/oxidoreductase"/>
    <property type="match status" value="1"/>
</dbReference>
<dbReference type="HAMAP" id="MF_01406">
    <property type="entry name" value="UPF0282"/>
    <property type="match status" value="1"/>
</dbReference>
<proteinExistence type="inferred from homology"/>
<dbReference type="PANTHER" id="PTHR43546">
    <property type="entry name" value="UPF0173 METAL-DEPENDENT HYDROLASE MJ1163-RELATED"/>
    <property type="match status" value="1"/>
</dbReference>
<evidence type="ECO:0000313" key="3">
    <source>
        <dbReference type="Proteomes" id="UP000593766"/>
    </source>
</evidence>
<dbReference type="OrthoDB" id="21331at2157"/>
<sequence length="286" mass="33180">MRIKLIAFDSMGVRSMATFIETSEGTFFIDPGAALAPRRYGLPPHEEELKTLREKLHAIYDYARESDYIVISHYHRDHYLYRVGEEEYYAGKNLLIKHPRVFINPSQRIRAYVLLEKMNVKNLAKSIVYADSTSMKIGRVSLEFSHPLSHGQCGSKLGWVLTTAITEEGVTAIHASDIQGCLCQDSFNYLMRKKPDFLIMSGPPTYLGEDQRDFTNLETLLKNIKQNTVLILDHHLLRDQHYKKYFEKLEKLNTKVKINTAAEFMGEEVRLLEANRNILWKNHDQR</sequence>
<dbReference type="InterPro" id="IPR050114">
    <property type="entry name" value="UPF0173_UPF0282_UlaG_hydrolase"/>
</dbReference>
<dbReference type="Gene3D" id="3.60.15.10">
    <property type="entry name" value="Ribonuclease Z/Hydroxyacylglutathione hydrolase-like"/>
    <property type="match status" value="1"/>
</dbReference>
<dbReference type="PIRSF" id="PIRSF004944">
    <property type="entry name" value="UCP004944_hydrls"/>
    <property type="match status" value="1"/>
</dbReference>
<dbReference type="InterPro" id="IPR014426">
    <property type="entry name" value="UPF0282_hydrls"/>
</dbReference>
<dbReference type="EMBL" id="CP063144">
    <property type="protein sequence ID" value="QOR94973.1"/>
    <property type="molecule type" value="Genomic_DNA"/>
</dbReference>
<dbReference type="KEGG" id="tcs:IMZ38_03475"/>
<name>A0A7M1UTQ1_9CREN</name>
<dbReference type="PANTHER" id="PTHR43546:SF4">
    <property type="entry name" value="UPF0282 PROTEIN MJ1629"/>
    <property type="match status" value="1"/>
</dbReference>
<dbReference type="Proteomes" id="UP000593766">
    <property type="component" value="Chromosome"/>
</dbReference>
<gene>
    <name evidence="2" type="ORF">IMZ38_03475</name>
</gene>
<accession>A0A7M1UTQ1</accession>
<evidence type="ECO:0000313" key="2">
    <source>
        <dbReference type="EMBL" id="QOR94973.1"/>
    </source>
</evidence>
<dbReference type="InterPro" id="IPR036866">
    <property type="entry name" value="RibonucZ/Hydroxyglut_hydro"/>
</dbReference>
<keyword evidence="3" id="KW-1185">Reference proteome</keyword>
<evidence type="ECO:0000256" key="1">
    <source>
        <dbReference type="HAMAP-Rule" id="MF_01406"/>
    </source>
</evidence>
<protein>
    <recommendedName>
        <fullName evidence="1">UPF0282 protein IMZ38_03475</fullName>
    </recommendedName>
</protein>
<reference evidence="2 3" key="1">
    <citation type="submission" date="2020-10" db="EMBL/GenBank/DDBJ databases">
        <title>Complete genome sequence of Thermosphaera aggregans strain 3507.</title>
        <authorList>
            <person name="Zayulina K.S."/>
            <person name="Elcheninov A.G."/>
            <person name="Toshchakov S.V."/>
            <person name="Kublanov I.V."/>
            <person name="Kochetkova T.V."/>
        </authorList>
    </citation>
    <scope>NUCLEOTIDE SEQUENCE [LARGE SCALE GENOMIC DNA]</scope>
    <source>
        <strain evidence="2 3">3507</strain>
    </source>
</reference>
<dbReference type="AlphaFoldDB" id="A0A7M1UTQ1"/>
<dbReference type="RefSeq" id="WP_193436769.1">
    <property type="nucleotide sequence ID" value="NZ_CP063144.1"/>
</dbReference>
<dbReference type="GeneID" id="59454447"/>
<organism evidence="2 3">
    <name type="scientific">Thermosphaera chiliense</name>
    <dbReference type="NCBI Taxonomy" id="3402707"/>
    <lineage>
        <taxon>Archaea</taxon>
        <taxon>Thermoproteota</taxon>
        <taxon>Thermoprotei</taxon>
        <taxon>Desulfurococcales</taxon>
        <taxon>Desulfurococcaceae</taxon>
        <taxon>Thermosphaera</taxon>
    </lineage>
</organism>